<dbReference type="EMBL" id="CAJVPS010003771">
    <property type="protein sequence ID" value="CAG8594265.1"/>
    <property type="molecule type" value="Genomic_DNA"/>
</dbReference>
<keyword evidence="3" id="KW-1185">Reference proteome</keyword>
<feature type="compositionally biased region" description="Basic and acidic residues" evidence="1">
    <location>
        <begin position="218"/>
        <end position="237"/>
    </location>
</feature>
<sequence>LPLAIAEFFGCHMAIFRILIRAQIPDAMMRTPYFSSIFQASAFWVGVTWLTKVLMPVLSDPGFIPKLKSHEEQKQSSILPIEKCWIQDICVPRVCNMQLYISQLSMLVYNNETDLLIESPSYEPIPQQPCVLTTTLCGFFQYDTWTASLTIWASIQLSWSFGLLIMQSIQIASAKTTNEMANFHRYSYFGQRTGSNVREQIMATLAAGPGASDAAQVGDRDGNDVTGRGSEEGGFGDHARVLDDEYERTNNGNLHSHHNHGILKFFVSKRSRGGGLNRAQGHPYNSSNPFDFGCWNNCVDFWTEGRGGMLHNVDWLGLFDVPLVERNNNVMMRRSGGYVAVRGDEHV</sequence>
<feature type="non-terminal residue" evidence="2">
    <location>
        <position position="1"/>
    </location>
</feature>
<dbReference type="Proteomes" id="UP000789508">
    <property type="component" value="Unassembled WGS sequence"/>
</dbReference>
<feature type="region of interest" description="Disordered" evidence="1">
    <location>
        <begin position="211"/>
        <end position="237"/>
    </location>
</feature>
<dbReference type="OrthoDB" id="2448357at2759"/>
<organism evidence="2 3">
    <name type="scientific">Ambispora leptoticha</name>
    <dbReference type="NCBI Taxonomy" id="144679"/>
    <lineage>
        <taxon>Eukaryota</taxon>
        <taxon>Fungi</taxon>
        <taxon>Fungi incertae sedis</taxon>
        <taxon>Mucoromycota</taxon>
        <taxon>Glomeromycotina</taxon>
        <taxon>Glomeromycetes</taxon>
        <taxon>Archaeosporales</taxon>
        <taxon>Ambisporaceae</taxon>
        <taxon>Ambispora</taxon>
    </lineage>
</organism>
<dbReference type="AlphaFoldDB" id="A0A9N9GDE3"/>
<accession>A0A9N9GDE3</accession>
<evidence type="ECO:0000313" key="2">
    <source>
        <dbReference type="EMBL" id="CAG8594265.1"/>
    </source>
</evidence>
<proteinExistence type="predicted"/>
<comment type="caution">
    <text evidence="2">The sequence shown here is derived from an EMBL/GenBank/DDBJ whole genome shotgun (WGS) entry which is preliminary data.</text>
</comment>
<gene>
    <name evidence="2" type="ORF">ALEPTO_LOCUS7843</name>
</gene>
<reference evidence="2" key="1">
    <citation type="submission" date="2021-06" db="EMBL/GenBank/DDBJ databases">
        <authorList>
            <person name="Kallberg Y."/>
            <person name="Tangrot J."/>
            <person name="Rosling A."/>
        </authorList>
    </citation>
    <scope>NUCLEOTIDE SEQUENCE</scope>
    <source>
        <strain evidence="2">FL130A</strain>
    </source>
</reference>
<name>A0A9N9GDE3_9GLOM</name>
<evidence type="ECO:0000313" key="3">
    <source>
        <dbReference type="Proteomes" id="UP000789508"/>
    </source>
</evidence>
<evidence type="ECO:0000256" key="1">
    <source>
        <dbReference type="SAM" id="MobiDB-lite"/>
    </source>
</evidence>
<protein>
    <submittedName>
        <fullName evidence="2">13719_t:CDS:1</fullName>
    </submittedName>
</protein>